<evidence type="ECO:0000313" key="2">
    <source>
        <dbReference type="EMBL" id="TRZ23924.1"/>
    </source>
</evidence>
<dbReference type="Proteomes" id="UP000796761">
    <property type="component" value="Unassembled WGS sequence"/>
</dbReference>
<protein>
    <submittedName>
        <fullName evidence="2">Uncharacterized protein</fullName>
    </submittedName>
</protein>
<evidence type="ECO:0000256" key="1">
    <source>
        <dbReference type="SAM" id="MobiDB-lite"/>
    </source>
</evidence>
<gene>
    <name evidence="2" type="ORF">HGM15179_003195</name>
</gene>
<name>A0A8K1GRE8_9PASS</name>
<proteinExistence type="predicted"/>
<comment type="caution">
    <text evidence="2">The sequence shown here is derived from an EMBL/GenBank/DDBJ whole genome shotgun (WGS) entry which is preliminary data.</text>
</comment>
<feature type="non-terminal residue" evidence="2">
    <location>
        <position position="100"/>
    </location>
</feature>
<feature type="region of interest" description="Disordered" evidence="1">
    <location>
        <begin position="1"/>
        <end position="21"/>
    </location>
</feature>
<accession>A0A8K1GRE8</accession>
<evidence type="ECO:0000313" key="3">
    <source>
        <dbReference type="Proteomes" id="UP000796761"/>
    </source>
</evidence>
<feature type="compositionally biased region" description="Polar residues" evidence="1">
    <location>
        <begin position="60"/>
        <end position="77"/>
    </location>
</feature>
<dbReference type="AlphaFoldDB" id="A0A8K1GRE8"/>
<feature type="region of interest" description="Disordered" evidence="1">
    <location>
        <begin position="59"/>
        <end position="100"/>
    </location>
</feature>
<dbReference type="EMBL" id="SWJQ01000057">
    <property type="protein sequence ID" value="TRZ23924.1"/>
    <property type="molecule type" value="Genomic_DNA"/>
</dbReference>
<organism evidence="2 3">
    <name type="scientific">Zosterops borbonicus</name>
    <dbReference type="NCBI Taxonomy" id="364589"/>
    <lineage>
        <taxon>Eukaryota</taxon>
        <taxon>Metazoa</taxon>
        <taxon>Chordata</taxon>
        <taxon>Craniata</taxon>
        <taxon>Vertebrata</taxon>
        <taxon>Euteleostomi</taxon>
        <taxon>Archelosauria</taxon>
        <taxon>Archosauria</taxon>
        <taxon>Dinosauria</taxon>
        <taxon>Saurischia</taxon>
        <taxon>Theropoda</taxon>
        <taxon>Coelurosauria</taxon>
        <taxon>Aves</taxon>
        <taxon>Neognathae</taxon>
        <taxon>Neoaves</taxon>
        <taxon>Telluraves</taxon>
        <taxon>Australaves</taxon>
        <taxon>Passeriformes</taxon>
        <taxon>Sylvioidea</taxon>
        <taxon>Zosteropidae</taxon>
        <taxon>Zosterops</taxon>
    </lineage>
</organism>
<sequence length="100" mass="10869">TEQTNCPNSLSFNSSLSSWSKNAVSKDLVAKRTFLCLTGFLEQASLKLTAAMGGTIPGRASSNSNFSLKSRHPNTTCDPAVHQQPHRTSLPLKSLHEQQK</sequence>
<keyword evidence="3" id="KW-1185">Reference proteome</keyword>
<reference evidence="2" key="1">
    <citation type="submission" date="2019-04" db="EMBL/GenBank/DDBJ databases">
        <title>Genome assembly of Zosterops borbonicus 15179.</title>
        <authorList>
            <person name="Leroy T."/>
            <person name="Anselmetti Y."/>
            <person name="Tilak M.-K."/>
            <person name="Nabholz B."/>
        </authorList>
    </citation>
    <scope>NUCLEOTIDE SEQUENCE</scope>
    <source>
        <strain evidence="2">HGM_15179</strain>
        <tissue evidence="2">Muscle</tissue>
    </source>
</reference>
<feature type="non-terminal residue" evidence="2">
    <location>
        <position position="1"/>
    </location>
</feature>